<keyword evidence="6" id="KW-1185">Reference proteome</keyword>
<gene>
    <name evidence="5" type="ORF">HGA03_03400</name>
</gene>
<dbReference type="PANTHER" id="PTHR47691:SF3">
    <property type="entry name" value="HTH-TYPE TRANSCRIPTIONAL REGULATOR RV0890C-RELATED"/>
    <property type="match status" value="1"/>
</dbReference>
<evidence type="ECO:0008006" key="7">
    <source>
        <dbReference type="Google" id="ProtNLM"/>
    </source>
</evidence>
<evidence type="ECO:0000313" key="5">
    <source>
        <dbReference type="EMBL" id="NKY21707.1"/>
    </source>
</evidence>
<dbReference type="SUPFAM" id="SSF46894">
    <property type="entry name" value="C-terminal effector domain of the bipartite response regulators"/>
    <property type="match status" value="1"/>
</dbReference>
<evidence type="ECO:0000256" key="1">
    <source>
        <dbReference type="ARBA" id="ARBA00005820"/>
    </source>
</evidence>
<proteinExistence type="inferred from homology"/>
<dbReference type="InterPro" id="IPR011990">
    <property type="entry name" value="TPR-like_helical_dom_sf"/>
</dbReference>
<dbReference type="InterPro" id="IPR001867">
    <property type="entry name" value="OmpR/PhoB-type_DNA-bd"/>
</dbReference>
<evidence type="ECO:0000259" key="3">
    <source>
        <dbReference type="SMART" id="SM00862"/>
    </source>
</evidence>
<dbReference type="Pfam" id="PF13401">
    <property type="entry name" value="AAA_22"/>
    <property type="match status" value="1"/>
</dbReference>
<dbReference type="AlphaFoldDB" id="A0A7X6KT03"/>
<dbReference type="InterPro" id="IPR049945">
    <property type="entry name" value="AAA_22"/>
</dbReference>
<accession>A0A7X6KT03</accession>
<dbReference type="InterPro" id="IPR005158">
    <property type="entry name" value="BTAD"/>
</dbReference>
<feature type="domain" description="Bacterial transcriptional activator" evidence="4">
    <location>
        <begin position="103"/>
        <end position="247"/>
    </location>
</feature>
<dbReference type="GO" id="GO:0003677">
    <property type="term" value="F:DNA binding"/>
    <property type="evidence" value="ECO:0007669"/>
    <property type="project" value="UniProtKB-KW"/>
</dbReference>
<dbReference type="SMART" id="SM01043">
    <property type="entry name" value="BTAD"/>
    <property type="match status" value="1"/>
</dbReference>
<evidence type="ECO:0000256" key="2">
    <source>
        <dbReference type="ARBA" id="ARBA00023125"/>
    </source>
</evidence>
<dbReference type="RefSeq" id="WP_168628758.1">
    <property type="nucleotide sequence ID" value="NZ_BONL01000010.1"/>
</dbReference>
<dbReference type="SUPFAM" id="SSF48452">
    <property type="entry name" value="TPR-like"/>
    <property type="match status" value="2"/>
</dbReference>
<comment type="similarity">
    <text evidence="1">Belongs to the AfsR/DnrI/RedD regulatory family.</text>
</comment>
<keyword evidence="2" id="KW-0238">DNA-binding</keyword>
<dbReference type="Proteomes" id="UP000581206">
    <property type="component" value="Unassembled WGS sequence"/>
</dbReference>
<reference evidence="5 6" key="1">
    <citation type="submission" date="2020-04" db="EMBL/GenBank/DDBJ databases">
        <title>MicrobeNet Type strains.</title>
        <authorList>
            <person name="Nicholson A.C."/>
        </authorList>
    </citation>
    <scope>NUCLEOTIDE SEQUENCE [LARGE SCALE GENOMIC DNA]</scope>
    <source>
        <strain evidence="5 6">ATCC BAA-788</strain>
    </source>
</reference>
<dbReference type="InterPro" id="IPR016032">
    <property type="entry name" value="Sig_transdc_resp-reg_C-effctor"/>
</dbReference>
<organism evidence="5 6">
    <name type="scientific">Cellulomonas denverensis</name>
    <dbReference type="NCBI Taxonomy" id="264297"/>
    <lineage>
        <taxon>Bacteria</taxon>
        <taxon>Bacillati</taxon>
        <taxon>Actinomycetota</taxon>
        <taxon>Actinomycetes</taxon>
        <taxon>Micrococcales</taxon>
        <taxon>Cellulomonadaceae</taxon>
        <taxon>Cellulomonas</taxon>
    </lineage>
</organism>
<dbReference type="GO" id="GO:0016887">
    <property type="term" value="F:ATP hydrolysis activity"/>
    <property type="evidence" value="ECO:0007669"/>
    <property type="project" value="InterPro"/>
</dbReference>
<dbReference type="Gene3D" id="1.10.10.10">
    <property type="entry name" value="Winged helix-like DNA-binding domain superfamily/Winged helix DNA-binding domain"/>
    <property type="match status" value="1"/>
</dbReference>
<evidence type="ECO:0000259" key="4">
    <source>
        <dbReference type="SMART" id="SM01043"/>
    </source>
</evidence>
<dbReference type="InterPro" id="IPR027417">
    <property type="entry name" value="P-loop_NTPase"/>
</dbReference>
<evidence type="ECO:0000313" key="6">
    <source>
        <dbReference type="Proteomes" id="UP000581206"/>
    </source>
</evidence>
<dbReference type="Gene3D" id="1.25.40.10">
    <property type="entry name" value="Tetratricopeptide repeat domain"/>
    <property type="match status" value="2"/>
</dbReference>
<feature type="domain" description="OmpR/PhoB-type" evidence="3">
    <location>
        <begin position="25"/>
        <end position="96"/>
    </location>
</feature>
<comment type="caution">
    <text evidence="5">The sequence shown here is derived from an EMBL/GenBank/DDBJ whole genome shotgun (WGS) entry which is preliminary data.</text>
</comment>
<dbReference type="PANTHER" id="PTHR47691">
    <property type="entry name" value="REGULATOR-RELATED"/>
    <property type="match status" value="1"/>
</dbReference>
<dbReference type="InterPro" id="IPR036388">
    <property type="entry name" value="WH-like_DNA-bd_sf"/>
</dbReference>
<sequence length="1075" mass="112922">MPAPAARPLRVTVLGQVTACAQSGDTLLPVPGRGADLVAALVLASGSPASAERLIDEVWPDGPPASGRAALQTLVSRLRAGHGADLVRSTAAGYALGVPVAEVDLLRAEAAATAARAALDAGDPQRATDLTGAALAELGAPESGVPEPELRAAVTARAERARTDLLRSRVAALLAGDAPAAALPAAEELAALAPLDDAAQPALMRALDAAGRSSEALASFAAYRERLADQLGTDPAGPVTDFHLQLLTAQVPATRPRVLGVRAVPGDLLGRDQDLAAVQRALATATVVTVLGTGGLGKTRLVQEVARRTADRGEAVAVVELASVRSPADLLPALADALRVPDPVRTPGVPADQRGIQDRVADRLADHPTLLVLDNCEQVLAAVAEVVTELCATVPGLRVLTTSRAPLGVPGEQVHPLLPLPATAPDGGPGPAVALFTARATAVRPGVALPPEVLDRLCRKLDGLPLAIELAAARTRSMTVEEIDRRLSDRFGLLTGGGAGLPERHRTLHAVIAWSWDLLTAAQRVLARRVAALPDGFPAEAAVALAGPDADEVAVLDDLDALVAQSLLRAEEHRPTRSMRYRMLELVREFGEREARAAGDEELIRHAIGDWARDLAADRIGPDGPDRVQLDPVIEREQDNLVAVLRAELARGEDARVDVAVAVFGVVAMRWLLQGAHDELVQVQRRLLGLARDWTSPPGLADAAVLGFGIATLTEVMWGDLRHGALARRLVGRARAAGPVSPVNELLADLVREVADPAALNRVLTAARVAEDPAARRFGLLASWSIAENDGRIDDAIGHAEGAHRMGREQDDPWTIALSAVQLAGAYTQSGRPAEAVPWIDEAEGALDRLHALEAGPAIVAIEEGLWQVRGLTLLALGEFDAAAHLFGRMAEEAQDQREAAMLTRLGAAETAFGRGDLTTALAHYRDLLAATDGDEWRQNPWRLIATGTCLAAHALAGETDPPEVAAAAESARSIPIRAGSRAVPYADRPVLGVLLLGTAAWRMAVGEAEHTVLPLMALAERMRSRQDYRPLHRHLHWERATARYGEQAVAGARAAELAAGRAGELDRAIALLAG</sequence>
<dbReference type="GO" id="GO:0000160">
    <property type="term" value="P:phosphorelay signal transduction system"/>
    <property type="evidence" value="ECO:0007669"/>
    <property type="project" value="InterPro"/>
</dbReference>
<dbReference type="SUPFAM" id="SSF52540">
    <property type="entry name" value="P-loop containing nucleoside triphosphate hydrolases"/>
    <property type="match status" value="1"/>
</dbReference>
<dbReference type="Gene3D" id="3.40.50.300">
    <property type="entry name" value="P-loop containing nucleotide triphosphate hydrolases"/>
    <property type="match status" value="1"/>
</dbReference>
<name>A0A7X6KT03_9CELL</name>
<dbReference type="GO" id="GO:0006355">
    <property type="term" value="P:regulation of DNA-templated transcription"/>
    <property type="evidence" value="ECO:0007669"/>
    <property type="project" value="InterPro"/>
</dbReference>
<protein>
    <recommendedName>
        <fullName evidence="7">SARP family transcriptional regulator</fullName>
    </recommendedName>
</protein>
<dbReference type="SMART" id="SM00862">
    <property type="entry name" value="Trans_reg_C"/>
    <property type="match status" value="1"/>
</dbReference>
<dbReference type="EMBL" id="JAAXOX010000001">
    <property type="protein sequence ID" value="NKY21707.1"/>
    <property type="molecule type" value="Genomic_DNA"/>
</dbReference>
<dbReference type="Pfam" id="PF03704">
    <property type="entry name" value="BTAD"/>
    <property type="match status" value="1"/>
</dbReference>